<name>A0A6C0CIV8_9ZZZZ</name>
<proteinExistence type="predicted"/>
<reference evidence="1" key="1">
    <citation type="journal article" date="2020" name="Nature">
        <title>Giant virus diversity and host interactions through global metagenomics.</title>
        <authorList>
            <person name="Schulz F."/>
            <person name="Roux S."/>
            <person name="Paez-Espino D."/>
            <person name="Jungbluth S."/>
            <person name="Walsh D.A."/>
            <person name="Denef V.J."/>
            <person name="McMahon K.D."/>
            <person name="Konstantinidis K.T."/>
            <person name="Eloe-Fadrosh E.A."/>
            <person name="Kyrpides N.C."/>
            <person name="Woyke T."/>
        </authorList>
    </citation>
    <scope>NUCLEOTIDE SEQUENCE</scope>
    <source>
        <strain evidence="1">GVMAG-M-3300021120-1</strain>
    </source>
</reference>
<accession>A0A6C0CIV8</accession>
<dbReference type="EMBL" id="MN739417">
    <property type="protein sequence ID" value="QHT03810.1"/>
    <property type="molecule type" value="Genomic_DNA"/>
</dbReference>
<evidence type="ECO:0000313" key="1">
    <source>
        <dbReference type="EMBL" id="QHT03810.1"/>
    </source>
</evidence>
<organism evidence="1">
    <name type="scientific">viral metagenome</name>
    <dbReference type="NCBI Taxonomy" id="1070528"/>
    <lineage>
        <taxon>unclassified sequences</taxon>
        <taxon>metagenomes</taxon>
        <taxon>organismal metagenomes</taxon>
    </lineage>
</organism>
<sequence>MDETKCHAFKQDSTKCTLKHTRDSLYCKRHEKTIYDYGPHRFARDQLAHKQNFERRQQIDEYRELTSRPGITQEERNQLYDQRTIQEAELTVRHNQEIRALNRVQEEEIRTLGYNPDSPAHNRIRMGEIERSLNRYQSQLQLGLPPIDVEAQIEGIMRFTNVLQEDLREEQHDEVFRERLRISIALAQTLTEGYLQQIGNPIPVNGTIVRHQETQLAKITKDSQNVHTTVVVETVKSNIKFLFEKIEVPPEYQWNMTKTSYTFRDITYSLNMSPKTLKHFANMYLSDDMIYEYQKGIYGMTIDRVWQFIVKSEHRLDLMKILRNELNDNVGMCAQGNLSRIVNVLCGYLEGLKQEETTAEILGREFPKLMEIEDKETRLEKGKELLASNKVPEQNWNEWLEALS</sequence>
<protein>
    <submittedName>
        <fullName evidence="1">Uncharacterized protein</fullName>
    </submittedName>
</protein>
<dbReference type="AlphaFoldDB" id="A0A6C0CIV8"/>